<evidence type="ECO:0000256" key="2">
    <source>
        <dbReference type="ARBA" id="ARBA00023125"/>
    </source>
</evidence>
<sequence>MSDSQSSSSRFLAPAPGQPPTAKVADNVVQGRKHKTTACKACKQKKLKCRGDPPCQHCVANGIPCLVDEMADMRRKYAMKRKLDRLEQAEETLLRLIDALRESESKRLAQLLNLIRSNASFEELQIFLEQQFTGREIELSPELREIQSQISRPSDDDEEAQPPSQPRSSRRVLDVRRLADNPVYQVPAKPWTTVTDDGDLVSHLVSLWLTWTYPFFHWLDKDAFLRDMRAGNLDCRFCSRFLVNAILSEACYYSDYAEVFTVPNDTLTRGDHFYEEARRLLEEEEGGATIPTIQGLLVLFIRYCWACRMALMGKDRLGWMYLDLAIRGAEEYAERHPPGIAGQEADPVFEEVVSRTLWGAFNIASTATVSLMKHINVNPPQRPRIPVTHGDPDDLWYPYPREVDAVRGHHNCVFDRWCDFCCIMMQISQGFHDPEHLVAPSQMIGFVDGIYKQLQEWYAHLPPCLNADVATVPHVLSIHMFYHTTVMQIFGFLRSNREVALDVSTAAHARQLCLSSARRVAALLRVHRDKWGIDRMAPSTIQWCSIGMFTLMEALDSTDNRNAFVELCIIARAFSRRFPLAKGILRMIQLSATQTEVALPEETGALFTDFETLGWKQRDAEEFSSFYPHFSSVVQQGPARQGDVDMDQFLAKWDGLSLSQTNQDSAASESDSKRGSSAD</sequence>
<keyword evidence="3" id="KW-0804">Transcription</keyword>
<dbReference type="RefSeq" id="XP_025479467.1">
    <property type="nucleotide sequence ID" value="XM_025619446.1"/>
</dbReference>
<dbReference type="CDD" id="cd12148">
    <property type="entry name" value="fungal_TF_MHR"/>
    <property type="match status" value="1"/>
</dbReference>
<dbReference type="PROSITE" id="PS50048">
    <property type="entry name" value="ZN2_CY6_FUNGAL_2"/>
    <property type="match status" value="1"/>
</dbReference>
<organism evidence="8 9">
    <name type="scientific">Aspergillus neoniger (strain CBS 115656)</name>
    <dbReference type="NCBI Taxonomy" id="1448310"/>
    <lineage>
        <taxon>Eukaryota</taxon>
        <taxon>Fungi</taxon>
        <taxon>Dikarya</taxon>
        <taxon>Ascomycota</taxon>
        <taxon>Pezizomycotina</taxon>
        <taxon>Eurotiomycetes</taxon>
        <taxon>Eurotiomycetidae</taxon>
        <taxon>Eurotiales</taxon>
        <taxon>Aspergillaceae</taxon>
        <taxon>Aspergillus</taxon>
        <taxon>Aspergillus subgen. Circumdati</taxon>
    </lineage>
</organism>
<dbReference type="InterPro" id="IPR036864">
    <property type="entry name" value="Zn2-C6_fun-type_DNA-bd_sf"/>
</dbReference>
<dbReference type="EMBL" id="KZ821461">
    <property type="protein sequence ID" value="PYH33989.1"/>
    <property type="molecule type" value="Genomic_DNA"/>
</dbReference>
<evidence type="ECO:0000259" key="7">
    <source>
        <dbReference type="PROSITE" id="PS50048"/>
    </source>
</evidence>
<reference evidence="8" key="1">
    <citation type="submission" date="2016-12" db="EMBL/GenBank/DDBJ databases">
        <title>The genomes of Aspergillus section Nigri reveals drivers in fungal speciation.</title>
        <authorList>
            <consortium name="DOE Joint Genome Institute"/>
            <person name="Vesth T.C."/>
            <person name="Nybo J."/>
            <person name="Theobald S."/>
            <person name="Brandl J."/>
            <person name="Frisvad J.C."/>
            <person name="Nielsen K.F."/>
            <person name="Lyhne E.K."/>
            <person name="Kogle M.E."/>
            <person name="Kuo A."/>
            <person name="Riley R."/>
            <person name="Clum A."/>
            <person name="Nolan M."/>
            <person name="Lipzen A."/>
            <person name="Salamov A."/>
            <person name="Henrissat B."/>
            <person name="Wiebenga A."/>
            <person name="De Vries R.P."/>
            <person name="Grigoriev I.V."/>
            <person name="Mortensen U.H."/>
            <person name="Andersen M.R."/>
            <person name="Baker S.E."/>
        </authorList>
    </citation>
    <scope>NUCLEOTIDE SEQUENCE [LARGE SCALE GENOMIC DNA]</scope>
    <source>
        <strain evidence="8">CBS 115656</strain>
    </source>
</reference>
<dbReference type="GO" id="GO:0008270">
    <property type="term" value="F:zinc ion binding"/>
    <property type="evidence" value="ECO:0007669"/>
    <property type="project" value="InterPro"/>
</dbReference>
<dbReference type="OrthoDB" id="2593732at2759"/>
<evidence type="ECO:0000313" key="9">
    <source>
        <dbReference type="Proteomes" id="UP000247647"/>
    </source>
</evidence>
<feature type="region of interest" description="Disordered" evidence="6">
    <location>
        <begin position="146"/>
        <end position="170"/>
    </location>
</feature>
<keyword evidence="5" id="KW-0175">Coiled coil</keyword>
<protein>
    <recommendedName>
        <fullName evidence="7">Zn(2)-C6 fungal-type domain-containing protein</fullName>
    </recommendedName>
</protein>
<dbReference type="InterPro" id="IPR053187">
    <property type="entry name" value="Notoamide_regulator"/>
</dbReference>
<evidence type="ECO:0000313" key="8">
    <source>
        <dbReference type="EMBL" id="PYH33989.1"/>
    </source>
</evidence>
<accession>A0A318YI92</accession>
<dbReference type="GO" id="GO:0006351">
    <property type="term" value="P:DNA-templated transcription"/>
    <property type="evidence" value="ECO:0007669"/>
    <property type="project" value="InterPro"/>
</dbReference>
<feature type="region of interest" description="Disordered" evidence="6">
    <location>
        <begin position="660"/>
        <end position="679"/>
    </location>
</feature>
<keyword evidence="2" id="KW-0238">DNA-binding</keyword>
<dbReference type="GeneID" id="37121902"/>
<feature type="compositionally biased region" description="Basic and acidic residues" evidence="6">
    <location>
        <begin position="670"/>
        <end position="679"/>
    </location>
</feature>
<keyword evidence="1" id="KW-0805">Transcription regulation</keyword>
<dbReference type="SUPFAM" id="SSF57701">
    <property type="entry name" value="Zn2/Cys6 DNA-binding domain"/>
    <property type="match status" value="1"/>
</dbReference>
<dbReference type="CDD" id="cd00067">
    <property type="entry name" value="GAL4"/>
    <property type="match status" value="1"/>
</dbReference>
<dbReference type="GO" id="GO:0000981">
    <property type="term" value="F:DNA-binding transcription factor activity, RNA polymerase II-specific"/>
    <property type="evidence" value="ECO:0007669"/>
    <property type="project" value="InterPro"/>
</dbReference>
<dbReference type="InterPro" id="IPR001138">
    <property type="entry name" value="Zn2Cys6_DnaBD"/>
</dbReference>
<evidence type="ECO:0000256" key="5">
    <source>
        <dbReference type="SAM" id="Coils"/>
    </source>
</evidence>
<dbReference type="PANTHER" id="PTHR47256">
    <property type="entry name" value="ZN(II)2CYS6 TRANSCRIPTION FACTOR (EUROFUNG)-RELATED"/>
    <property type="match status" value="1"/>
</dbReference>
<dbReference type="PANTHER" id="PTHR47256:SF4">
    <property type="entry name" value="ZN(II)2CYS6 TRANSCRIPTION FACTOR (EUROFUNG)"/>
    <property type="match status" value="1"/>
</dbReference>
<evidence type="ECO:0000256" key="1">
    <source>
        <dbReference type="ARBA" id="ARBA00023015"/>
    </source>
</evidence>
<feature type="compositionally biased region" description="Polar residues" evidence="6">
    <location>
        <begin position="660"/>
        <end position="669"/>
    </location>
</feature>
<feature type="coiled-coil region" evidence="5">
    <location>
        <begin position="79"/>
        <end position="106"/>
    </location>
</feature>
<gene>
    <name evidence="8" type="ORF">BO87DRAFT_308935</name>
</gene>
<name>A0A318YI92_ASPNB</name>
<dbReference type="Pfam" id="PF00172">
    <property type="entry name" value="Zn_clus"/>
    <property type="match status" value="1"/>
</dbReference>
<dbReference type="AlphaFoldDB" id="A0A318YI92"/>
<evidence type="ECO:0000256" key="6">
    <source>
        <dbReference type="SAM" id="MobiDB-lite"/>
    </source>
</evidence>
<proteinExistence type="predicted"/>
<keyword evidence="9" id="KW-1185">Reference proteome</keyword>
<dbReference type="Proteomes" id="UP000247647">
    <property type="component" value="Unassembled WGS sequence"/>
</dbReference>
<dbReference type="PROSITE" id="PS00463">
    <property type="entry name" value="ZN2_CY6_FUNGAL_1"/>
    <property type="match status" value="1"/>
</dbReference>
<dbReference type="GO" id="GO:0009893">
    <property type="term" value="P:positive regulation of metabolic process"/>
    <property type="evidence" value="ECO:0007669"/>
    <property type="project" value="UniProtKB-ARBA"/>
</dbReference>
<evidence type="ECO:0000256" key="4">
    <source>
        <dbReference type="ARBA" id="ARBA00023242"/>
    </source>
</evidence>
<dbReference type="SMART" id="SM00066">
    <property type="entry name" value="GAL4"/>
    <property type="match status" value="1"/>
</dbReference>
<dbReference type="GO" id="GO:0003677">
    <property type="term" value="F:DNA binding"/>
    <property type="evidence" value="ECO:0007669"/>
    <property type="project" value="UniProtKB-KW"/>
</dbReference>
<feature type="domain" description="Zn(2)-C6 fungal-type" evidence="7">
    <location>
        <begin position="38"/>
        <end position="67"/>
    </location>
</feature>
<feature type="region of interest" description="Disordered" evidence="6">
    <location>
        <begin position="1"/>
        <end position="23"/>
    </location>
</feature>
<feature type="compositionally biased region" description="Polar residues" evidence="6">
    <location>
        <begin position="1"/>
        <end position="10"/>
    </location>
</feature>
<evidence type="ECO:0000256" key="3">
    <source>
        <dbReference type="ARBA" id="ARBA00023163"/>
    </source>
</evidence>
<keyword evidence="4" id="KW-0539">Nucleus</keyword>
<dbReference type="Gene3D" id="4.10.240.10">
    <property type="entry name" value="Zn(2)-C6 fungal-type DNA-binding domain"/>
    <property type="match status" value="1"/>
</dbReference>